<dbReference type="InterPro" id="IPR020103">
    <property type="entry name" value="PsdUridine_synth_cat_dom_sf"/>
</dbReference>
<dbReference type="EnsemblPlants" id="Bra037563.1">
    <property type="protein sequence ID" value="Bra037563.1-P"/>
    <property type="gene ID" value="Bra037563"/>
</dbReference>
<keyword evidence="3" id="KW-1185">Reference proteome</keyword>
<dbReference type="Proteomes" id="UP000011750">
    <property type="component" value="Chromosome A01"/>
</dbReference>
<dbReference type="Gene3D" id="3.30.2350.10">
    <property type="entry name" value="Pseudouridine synthase"/>
    <property type="match status" value="1"/>
</dbReference>
<dbReference type="HOGENOM" id="CLU_698988_0_0_1"/>
<dbReference type="InParanoid" id="M4F900"/>
<dbReference type="GO" id="GO:0045435">
    <property type="term" value="F:lycopene epsilon cyclase activity"/>
    <property type="evidence" value="ECO:0000318"/>
    <property type="project" value="GO_Central"/>
</dbReference>
<dbReference type="GO" id="GO:0016123">
    <property type="term" value="P:xanthophyll biosynthetic process"/>
    <property type="evidence" value="ECO:0000318"/>
    <property type="project" value="GO_Central"/>
</dbReference>
<sequence length="395" mass="43289">MPTTQDRGINGRRNLASNYTDANKGRSRAFKRQSGANHIIRGLKTASPAPNKAIKDTSNPVIPLKCTSSSKDVPVSDYVVQNDIQYAVDGTSKSSQQDQWLLPLLIAVASQGTTLSSLVPQLSSSLGIFSQTMMRSRLPRKKAFIAVKKSTNSFAVWCHTRIDLAQGGTGVKASIDELHVAACLTFDKSDSHRLVHRLDRDCSGLLVLGRTQTAATLFHCIFLEKTSGASAYVKPLLKVDRFQHAITEYRVIEFSPLGTTSSDGSMNRNDTVLFPLVSQGVLVSSQSQDPEQMVCMNYGEYANQKVRSLEAEYPTFMYAMPMTKTKVFFEETCLASKDVIMPIDLLKTKLMLRGKSIKGKKSVVPCQKNLAFGAAASMVHPATGYSFVRSLSETP</sequence>
<evidence type="ECO:0000256" key="1">
    <source>
        <dbReference type="SAM" id="MobiDB-lite"/>
    </source>
</evidence>
<reference evidence="2 3" key="1">
    <citation type="journal article" date="2011" name="Nat. Genet.">
        <title>The genome of the mesopolyploid crop species Brassica rapa.</title>
        <authorList>
            <consortium name="Brassica rapa Genome Sequencing Project Consortium"/>
            <person name="Wang X."/>
            <person name="Wang H."/>
            <person name="Wang J."/>
            <person name="Sun R."/>
            <person name="Wu J."/>
            <person name="Liu S."/>
            <person name="Bai Y."/>
            <person name="Mun J.H."/>
            <person name="Bancroft I."/>
            <person name="Cheng F."/>
            <person name="Huang S."/>
            <person name="Li X."/>
            <person name="Hua W."/>
            <person name="Wang J."/>
            <person name="Wang X."/>
            <person name="Freeling M."/>
            <person name="Pires J.C."/>
            <person name="Paterson A.H."/>
            <person name="Chalhoub B."/>
            <person name="Wang B."/>
            <person name="Hayward A."/>
            <person name="Sharpe A.G."/>
            <person name="Park B.S."/>
            <person name="Weisshaar B."/>
            <person name="Liu B."/>
            <person name="Li B."/>
            <person name="Liu B."/>
            <person name="Tong C."/>
            <person name="Song C."/>
            <person name="Duran C."/>
            <person name="Peng C."/>
            <person name="Geng C."/>
            <person name="Koh C."/>
            <person name="Lin C."/>
            <person name="Edwards D."/>
            <person name="Mu D."/>
            <person name="Shen D."/>
            <person name="Soumpourou E."/>
            <person name="Li F."/>
            <person name="Fraser F."/>
            <person name="Conant G."/>
            <person name="Lassalle G."/>
            <person name="King G.J."/>
            <person name="Bonnema G."/>
            <person name="Tang H."/>
            <person name="Wang H."/>
            <person name="Belcram H."/>
            <person name="Zhou H."/>
            <person name="Hirakawa H."/>
            <person name="Abe H."/>
            <person name="Guo H."/>
            <person name="Wang H."/>
            <person name="Jin H."/>
            <person name="Parkin I.A."/>
            <person name="Batley J."/>
            <person name="Kim J.S."/>
            <person name="Just J."/>
            <person name="Li J."/>
            <person name="Xu J."/>
            <person name="Deng J."/>
            <person name="Kim J.A."/>
            <person name="Li J."/>
            <person name="Yu J."/>
            <person name="Meng J."/>
            <person name="Wang J."/>
            <person name="Min J."/>
            <person name="Poulain J."/>
            <person name="Wang J."/>
            <person name="Hatakeyama K."/>
            <person name="Wu K."/>
            <person name="Wang L."/>
            <person name="Fang L."/>
            <person name="Trick M."/>
            <person name="Links M.G."/>
            <person name="Zhao M."/>
            <person name="Jin M."/>
            <person name="Ramchiary N."/>
            <person name="Drou N."/>
            <person name="Berkman P.J."/>
            <person name="Cai Q."/>
            <person name="Huang Q."/>
            <person name="Li R."/>
            <person name="Tabata S."/>
            <person name="Cheng S."/>
            <person name="Zhang S."/>
            <person name="Zhang S."/>
            <person name="Huang S."/>
            <person name="Sato S."/>
            <person name="Sun S."/>
            <person name="Kwon S.J."/>
            <person name="Choi S.R."/>
            <person name="Lee T.H."/>
            <person name="Fan W."/>
            <person name="Zhao X."/>
            <person name="Tan X."/>
            <person name="Xu X."/>
            <person name="Wang Y."/>
            <person name="Qiu Y."/>
            <person name="Yin Y."/>
            <person name="Li Y."/>
            <person name="Du Y."/>
            <person name="Liao Y."/>
            <person name="Lim Y."/>
            <person name="Narusaka Y."/>
            <person name="Wang Y."/>
            <person name="Wang Z."/>
            <person name="Li Z."/>
            <person name="Wang Z."/>
            <person name="Xiong Z."/>
            <person name="Zhang Z."/>
        </authorList>
    </citation>
    <scope>NUCLEOTIDE SEQUENCE [LARGE SCALE GENOMIC DNA]</scope>
    <source>
        <strain evidence="2 3">cv. Chiifu-401-42</strain>
    </source>
</reference>
<protein>
    <recommendedName>
        <fullName evidence="4">Pseudouridine synthase RsuA/RluA-like domain-containing protein</fullName>
    </recommendedName>
</protein>
<accession>M4F900</accession>
<reference evidence="2" key="3">
    <citation type="submission" date="2023-03" db="UniProtKB">
        <authorList>
            <consortium name="EnsemblPlants"/>
        </authorList>
    </citation>
    <scope>IDENTIFICATION</scope>
    <source>
        <strain evidence="2">cv. Chiifu-401-42</strain>
    </source>
</reference>
<proteinExistence type="predicted"/>
<dbReference type="PANTHER" id="PTHR39757:SF10">
    <property type="entry name" value="PSEUDOURIDINE SYNTHASE RSUA_RLUA-LIKE DOMAIN-CONTAINING PROTEIN"/>
    <property type="match status" value="1"/>
</dbReference>
<evidence type="ECO:0000313" key="2">
    <source>
        <dbReference type="EnsemblPlants" id="Bra037563.1-P"/>
    </source>
</evidence>
<dbReference type="AlphaFoldDB" id="M4F900"/>
<dbReference type="GO" id="GO:0003723">
    <property type="term" value="F:RNA binding"/>
    <property type="evidence" value="ECO:0007669"/>
    <property type="project" value="InterPro"/>
</dbReference>
<dbReference type="GO" id="GO:0009982">
    <property type="term" value="F:pseudouridine synthase activity"/>
    <property type="evidence" value="ECO:0007669"/>
    <property type="project" value="InterPro"/>
</dbReference>
<dbReference type="Gramene" id="Bra037563.1">
    <property type="protein sequence ID" value="Bra037563.1-P"/>
    <property type="gene ID" value="Bra037563"/>
</dbReference>
<dbReference type="PANTHER" id="PTHR39757">
    <property type="match status" value="1"/>
</dbReference>
<name>M4F900_BRACM</name>
<dbReference type="GO" id="GO:0016120">
    <property type="term" value="P:carotene biosynthetic process"/>
    <property type="evidence" value="ECO:0000318"/>
    <property type="project" value="GO_Central"/>
</dbReference>
<dbReference type="eggNOG" id="KOG1919">
    <property type="taxonomic scope" value="Eukaryota"/>
</dbReference>
<reference evidence="2 3" key="2">
    <citation type="journal article" date="2018" name="Hortic Res">
        <title>Improved Brassica rapa reference genome by single-molecule sequencing and chromosome conformation capture technologies.</title>
        <authorList>
            <person name="Zhang L."/>
            <person name="Cai X."/>
            <person name="Wu J."/>
            <person name="Liu M."/>
            <person name="Grob S."/>
            <person name="Cheng F."/>
            <person name="Liang J."/>
            <person name="Cai C."/>
            <person name="Liu Z."/>
            <person name="Liu B."/>
            <person name="Wang F."/>
            <person name="Li S."/>
            <person name="Liu F."/>
            <person name="Li X."/>
            <person name="Cheng L."/>
            <person name="Yang W."/>
            <person name="Li M.H."/>
            <person name="Grossniklaus U."/>
            <person name="Zheng H."/>
            <person name="Wang X."/>
        </authorList>
    </citation>
    <scope>NUCLEOTIDE SEQUENCE [LARGE SCALE GENOMIC DNA]</scope>
    <source>
        <strain evidence="2 3">cv. Chiifu-401-42</strain>
    </source>
</reference>
<dbReference type="STRING" id="51351.M4F900"/>
<evidence type="ECO:0000313" key="3">
    <source>
        <dbReference type="Proteomes" id="UP000011750"/>
    </source>
</evidence>
<dbReference type="SUPFAM" id="SSF55120">
    <property type="entry name" value="Pseudouridine synthase"/>
    <property type="match status" value="1"/>
</dbReference>
<dbReference type="GO" id="GO:0001522">
    <property type="term" value="P:pseudouridine synthesis"/>
    <property type="evidence" value="ECO:0007669"/>
    <property type="project" value="InterPro"/>
</dbReference>
<dbReference type="Pfam" id="PF05834">
    <property type="entry name" value="Lycopene_cycl"/>
    <property type="match status" value="1"/>
</dbReference>
<organism evidence="2 3">
    <name type="scientific">Brassica campestris</name>
    <name type="common">Field mustard</name>
    <dbReference type="NCBI Taxonomy" id="3711"/>
    <lineage>
        <taxon>Eukaryota</taxon>
        <taxon>Viridiplantae</taxon>
        <taxon>Streptophyta</taxon>
        <taxon>Embryophyta</taxon>
        <taxon>Tracheophyta</taxon>
        <taxon>Spermatophyta</taxon>
        <taxon>Magnoliopsida</taxon>
        <taxon>eudicotyledons</taxon>
        <taxon>Gunneridae</taxon>
        <taxon>Pentapetalae</taxon>
        <taxon>rosids</taxon>
        <taxon>malvids</taxon>
        <taxon>Brassicales</taxon>
        <taxon>Brassicaceae</taxon>
        <taxon>Brassiceae</taxon>
        <taxon>Brassica</taxon>
    </lineage>
</organism>
<dbReference type="OMA" id="QNDIQYA"/>
<evidence type="ECO:0008006" key="4">
    <source>
        <dbReference type="Google" id="ProtNLM"/>
    </source>
</evidence>
<feature type="region of interest" description="Disordered" evidence="1">
    <location>
        <begin position="1"/>
        <end position="26"/>
    </location>
</feature>